<reference evidence="2" key="2">
    <citation type="journal article" date="2023" name="Int. J. Mol. Sci.">
        <title>De Novo Assembly and Annotation of 11 Diverse Shrub Willow (Salix) Genomes Reveals Novel Gene Organization in Sex-Linked Regions.</title>
        <authorList>
            <person name="Hyden B."/>
            <person name="Feng K."/>
            <person name="Yates T.B."/>
            <person name="Jawdy S."/>
            <person name="Cereghino C."/>
            <person name="Smart L.B."/>
            <person name="Muchero W."/>
        </authorList>
    </citation>
    <scope>NUCLEOTIDE SEQUENCE</scope>
    <source>
        <tissue evidence="2">Shoot tip</tissue>
    </source>
</reference>
<dbReference type="EMBL" id="JAPFFK010000007">
    <property type="protein sequence ID" value="KAJ6753630.1"/>
    <property type="molecule type" value="Genomic_DNA"/>
</dbReference>
<accession>A0A9Q1A0C0</accession>
<feature type="signal peptide" evidence="1">
    <location>
        <begin position="1"/>
        <end position="19"/>
    </location>
</feature>
<evidence type="ECO:0000313" key="2">
    <source>
        <dbReference type="EMBL" id="KAJ6753630.1"/>
    </source>
</evidence>
<proteinExistence type="predicted"/>
<dbReference type="AlphaFoldDB" id="A0A9Q1A0C0"/>
<reference evidence="2" key="1">
    <citation type="submission" date="2022-11" db="EMBL/GenBank/DDBJ databases">
        <authorList>
            <person name="Hyden B.L."/>
            <person name="Feng K."/>
            <person name="Yates T."/>
            <person name="Jawdy S."/>
            <person name="Smart L.B."/>
            <person name="Muchero W."/>
        </authorList>
    </citation>
    <scope>NUCLEOTIDE SEQUENCE</scope>
    <source>
        <tissue evidence="2">Shoot tip</tissue>
    </source>
</reference>
<keyword evidence="1" id="KW-0732">Signal</keyword>
<gene>
    <name evidence="2" type="ORF">OIU79_026462</name>
</gene>
<sequence>MRSLASFLVMLQLLMEVSCPTFTTFSFQRRPAPLRPLLMMTVKFEAIYFRSCDSPRYDVF</sequence>
<comment type="caution">
    <text evidence="2">The sequence shown here is derived from an EMBL/GenBank/DDBJ whole genome shotgun (WGS) entry which is preliminary data.</text>
</comment>
<evidence type="ECO:0000256" key="1">
    <source>
        <dbReference type="SAM" id="SignalP"/>
    </source>
</evidence>
<evidence type="ECO:0000313" key="3">
    <source>
        <dbReference type="Proteomes" id="UP001151532"/>
    </source>
</evidence>
<dbReference type="Proteomes" id="UP001151532">
    <property type="component" value="Chromosome 16"/>
</dbReference>
<protein>
    <submittedName>
        <fullName evidence="2">Uncharacterized protein</fullName>
    </submittedName>
</protein>
<organism evidence="2 3">
    <name type="scientific">Salix purpurea</name>
    <name type="common">Purple osier willow</name>
    <dbReference type="NCBI Taxonomy" id="77065"/>
    <lineage>
        <taxon>Eukaryota</taxon>
        <taxon>Viridiplantae</taxon>
        <taxon>Streptophyta</taxon>
        <taxon>Embryophyta</taxon>
        <taxon>Tracheophyta</taxon>
        <taxon>Spermatophyta</taxon>
        <taxon>Magnoliopsida</taxon>
        <taxon>eudicotyledons</taxon>
        <taxon>Gunneridae</taxon>
        <taxon>Pentapetalae</taxon>
        <taxon>rosids</taxon>
        <taxon>fabids</taxon>
        <taxon>Malpighiales</taxon>
        <taxon>Salicaceae</taxon>
        <taxon>Saliceae</taxon>
        <taxon>Salix</taxon>
    </lineage>
</organism>
<keyword evidence="3" id="KW-1185">Reference proteome</keyword>
<feature type="chain" id="PRO_5040336978" evidence="1">
    <location>
        <begin position="20"/>
        <end position="60"/>
    </location>
</feature>
<name>A0A9Q1A0C0_SALPP</name>